<dbReference type="GO" id="GO:0015562">
    <property type="term" value="F:efflux transmembrane transporter activity"/>
    <property type="evidence" value="ECO:0007669"/>
    <property type="project" value="TreeGrafter"/>
</dbReference>
<dbReference type="Gene3D" id="2.40.50.100">
    <property type="match status" value="1"/>
</dbReference>
<dbReference type="Gene3D" id="1.10.287.470">
    <property type="entry name" value="Helix hairpin bin"/>
    <property type="match status" value="1"/>
</dbReference>
<dbReference type="Proteomes" id="UP000199181">
    <property type="component" value="Unassembled WGS sequence"/>
</dbReference>
<evidence type="ECO:0000259" key="6">
    <source>
        <dbReference type="Pfam" id="PF25917"/>
    </source>
</evidence>
<gene>
    <name evidence="8" type="ORF">SAMN05443639_12279</name>
</gene>
<reference evidence="9" key="1">
    <citation type="submission" date="2016-10" db="EMBL/GenBank/DDBJ databases">
        <authorList>
            <person name="Varghese N."/>
            <person name="Submissions S."/>
        </authorList>
    </citation>
    <scope>NUCLEOTIDE SEQUENCE [LARGE SCALE GENOMIC DNA]</scope>
    <source>
        <strain evidence="9">DSM 16858</strain>
    </source>
</reference>
<keyword evidence="4" id="KW-0472">Membrane</keyword>
<dbReference type="InterPro" id="IPR006143">
    <property type="entry name" value="RND_pump_MFP"/>
</dbReference>
<evidence type="ECO:0000313" key="9">
    <source>
        <dbReference type="Proteomes" id="UP000199181"/>
    </source>
</evidence>
<evidence type="ECO:0000256" key="1">
    <source>
        <dbReference type="ARBA" id="ARBA00009477"/>
    </source>
</evidence>
<feature type="domain" description="YknX-like C-terminal permuted SH3-like" evidence="7">
    <location>
        <begin position="309"/>
        <end position="380"/>
    </location>
</feature>
<dbReference type="Gene3D" id="2.40.420.20">
    <property type="match status" value="1"/>
</dbReference>
<dbReference type="GO" id="GO:1990281">
    <property type="term" value="C:efflux pump complex"/>
    <property type="evidence" value="ECO:0007669"/>
    <property type="project" value="TreeGrafter"/>
</dbReference>
<dbReference type="Pfam" id="PF25917">
    <property type="entry name" value="BSH_RND"/>
    <property type="match status" value="1"/>
</dbReference>
<feature type="transmembrane region" description="Helical" evidence="4">
    <location>
        <begin position="12"/>
        <end position="33"/>
    </location>
</feature>
<dbReference type="Pfam" id="PF25876">
    <property type="entry name" value="HH_MFP_RND"/>
    <property type="match status" value="1"/>
</dbReference>
<evidence type="ECO:0000256" key="2">
    <source>
        <dbReference type="SAM" id="Coils"/>
    </source>
</evidence>
<name>A0A1I0L9D8_9BACT</name>
<dbReference type="AlphaFoldDB" id="A0A1I0L9D8"/>
<feature type="domain" description="Multidrug resistance protein MdtA-like barrel-sandwich hybrid" evidence="6">
    <location>
        <begin position="85"/>
        <end position="216"/>
    </location>
</feature>
<keyword evidence="4" id="KW-0812">Transmembrane</keyword>
<dbReference type="EMBL" id="FOIJ01000022">
    <property type="protein sequence ID" value="SEU36675.1"/>
    <property type="molecule type" value="Genomic_DNA"/>
</dbReference>
<dbReference type="NCBIfam" id="TIGR01730">
    <property type="entry name" value="RND_mfp"/>
    <property type="match status" value="1"/>
</dbReference>
<dbReference type="InterPro" id="IPR058624">
    <property type="entry name" value="MdtA-like_HH"/>
</dbReference>
<comment type="similarity">
    <text evidence="1">Belongs to the membrane fusion protein (MFP) (TC 8.A.1) family.</text>
</comment>
<accession>A0A1I0L9D8</accession>
<dbReference type="PANTHER" id="PTHR30469:SF39">
    <property type="entry name" value="SLL0180 PROTEIN"/>
    <property type="match status" value="1"/>
</dbReference>
<protein>
    <submittedName>
        <fullName evidence="8">RND family efflux transporter, MFP subunit</fullName>
    </submittedName>
</protein>
<organism evidence="8 9">
    <name type="scientific">Stigmatella erecta</name>
    <dbReference type="NCBI Taxonomy" id="83460"/>
    <lineage>
        <taxon>Bacteria</taxon>
        <taxon>Pseudomonadati</taxon>
        <taxon>Myxococcota</taxon>
        <taxon>Myxococcia</taxon>
        <taxon>Myxococcales</taxon>
        <taxon>Cystobacterineae</taxon>
        <taxon>Archangiaceae</taxon>
        <taxon>Stigmatella</taxon>
    </lineage>
</organism>
<evidence type="ECO:0000259" key="7">
    <source>
        <dbReference type="Pfam" id="PF25989"/>
    </source>
</evidence>
<proteinExistence type="inferred from homology"/>
<sequence length="415" mass="43290">MQRVSRINGQRALWALASLRGTVAWTALTMVALSGCSKDEKAASGGQDGGSGQGKPAAVEVVALKPGPVRETQDYLGTLISRTSITVYPQATGYVQSIEVRPGQKVEAGQVLLQVDPREGRALLEGVQAQRASAQANLELAQRSLQRSEQLVREGLMSRQEYDQAVAQSRAAAANARAVSAQLAAQAVQLGFTHVKAPFAGIVGDIPVKVGDFISPQTAITRVDQSQALEISVALPAERAAQVKPGETEVEVLGEKSEPVAASTVFFVSPTPDPQTQLVEIKATFQNEAGLLAGQRVPVRVVFDVHEALRMPTYAVARQSGQSFAWVVVEGDGGGPAAQRRPVTLGDISDNAYEVREGLQAGDQVVVSGLQMLQNGQPIEPKPHPERREGVGGGGDAGVGGGGDAGVGSGTDAGQ</sequence>
<dbReference type="InterPro" id="IPR058625">
    <property type="entry name" value="MdtA-like_BSH"/>
</dbReference>
<dbReference type="Pfam" id="PF25989">
    <property type="entry name" value="YknX_C"/>
    <property type="match status" value="1"/>
</dbReference>
<dbReference type="InterPro" id="IPR058637">
    <property type="entry name" value="YknX-like_C"/>
</dbReference>
<keyword evidence="2" id="KW-0175">Coiled coil</keyword>
<dbReference type="RefSeq" id="WP_093525634.1">
    <property type="nucleotide sequence ID" value="NZ_FOIJ01000022.1"/>
</dbReference>
<feature type="compositionally biased region" description="Gly residues" evidence="3">
    <location>
        <begin position="391"/>
        <end position="415"/>
    </location>
</feature>
<evidence type="ECO:0000256" key="4">
    <source>
        <dbReference type="SAM" id="Phobius"/>
    </source>
</evidence>
<feature type="domain" description="Multidrug resistance protein MdtA-like alpha-helical hairpin" evidence="5">
    <location>
        <begin position="127"/>
        <end position="193"/>
    </location>
</feature>
<dbReference type="Gene3D" id="2.40.30.170">
    <property type="match status" value="1"/>
</dbReference>
<evidence type="ECO:0000313" key="8">
    <source>
        <dbReference type="EMBL" id="SEU36675.1"/>
    </source>
</evidence>
<feature type="coiled-coil region" evidence="2">
    <location>
        <begin position="124"/>
        <end position="151"/>
    </location>
</feature>
<keyword evidence="9" id="KW-1185">Reference proteome</keyword>
<dbReference type="PANTHER" id="PTHR30469">
    <property type="entry name" value="MULTIDRUG RESISTANCE PROTEIN MDTA"/>
    <property type="match status" value="1"/>
</dbReference>
<evidence type="ECO:0000259" key="5">
    <source>
        <dbReference type="Pfam" id="PF25876"/>
    </source>
</evidence>
<keyword evidence="4" id="KW-1133">Transmembrane helix</keyword>
<evidence type="ECO:0000256" key="3">
    <source>
        <dbReference type="SAM" id="MobiDB-lite"/>
    </source>
</evidence>
<feature type="region of interest" description="Disordered" evidence="3">
    <location>
        <begin position="375"/>
        <end position="415"/>
    </location>
</feature>
<feature type="compositionally biased region" description="Basic and acidic residues" evidence="3">
    <location>
        <begin position="381"/>
        <end position="390"/>
    </location>
</feature>
<dbReference type="SUPFAM" id="SSF111369">
    <property type="entry name" value="HlyD-like secretion proteins"/>
    <property type="match status" value="1"/>
</dbReference>